<dbReference type="Proteomes" id="UP000274822">
    <property type="component" value="Unassembled WGS sequence"/>
</dbReference>
<evidence type="ECO:0000313" key="2">
    <source>
        <dbReference type="Proteomes" id="UP000274822"/>
    </source>
</evidence>
<name>A0A433PKR5_9FUNG</name>
<organism evidence="1 2">
    <name type="scientific">Jimgerdemannia flammicorona</name>
    <dbReference type="NCBI Taxonomy" id="994334"/>
    <lineage>
        <taxon>Eukaryota</taxon>
        <taxon>Fungi</taxon>
        <taxon>Fungi incertae sedis</taxon>
        <taxon>Mucoromycota</taxon>
        <taxon>Mucoromycotina</taxon>
        <taxon>Endogonomycetes</taxon>
        <taxon>Endogonales</taxon>
        <taxon>Endogonaceae</taxon>
        <taxon>Jimgerdemannia</taxon>
    </lineage>
</organism>
<comment type="caution">
    <text evidence="1">The sequence shown here is derived from an EMBL/GenBank/DDBJ whole genome shotgun (WGS) entry which is preliminary data.</text>
</comment>
<protein>
    <submittedName>
        <fullName evidence="1">Uncharacterized protein</fullName>
    </submittedName>
</protein>
<dbReference type="EMBL" id="RBNJ01022519">
    <property type="protein sequence ID" value="RUS18106.1"/>
    <property type="molecule type" value="Genomic_DNA"/>
</dbReference>
<accession>A0A433PKR5</accession>
<keyword evidence="2" id="KW-1185">Reference proteome</keyword>
<proteinExistence type="predicted"/>
<gene>
    <name evidence="1" type="ORF">BC938DRAFT_476068</name>
</gene>
<evidence type="ECO:0000313" key="1">
    <source>
        <dbReference type="EMBL" id="RUS18106.1"/>
    </source>
</evidence>
<dbReference type="AlphaFoldDB" id="A0A433PKR5"/>
<reference evidence="1 2" key="1">
    <citation type="journal article" date="2018" name="New Phytol.">
        <title>Phylogenomics of Endogonaceae and evolution of mycorrhizas within Mucoromycota.</title>
        <authorList>
            <person name="Chang Y."/>
            <person name="Desiro A."/>
            <person name="Na H."/>
            <person name="Sandor L."/>
            <person name="Lipzen A."/>
            <person name="Clum A."/>
            <person name="Barry K."/>
            <person name="Grigoriev I.V."/>
            <person name="Martin F.M."/>
            <person name="Stajich J.E."/>
            <person name="Smith M.E."/>
            <person name="Bonito G."/>
            <person name="Spatafora J.W."/>
        </authorList>
    </citation>
    <scope>NUCLEOTIDE SEQUENCE [LARGE SCALE GENOMIC DNA]</scope>
    <source>
        <strain evidence="1 2">AD002</strain>
    </source>
</reference>
<sequence>MQGAFGFFYLLSSLVNQGLRYTDKVIIQSVPFLVYLSRNGPNATTDLNPSNAVHFTITSPVAKRNKNKLCIFFGDTFRLVAKDGTFFQRGGVATSVDSAWFTGRFFGKFVANATQLVMVERGGAFGQFVPKKKPIGLSWGGAADGLAFNQDVSALNPDNSNRRLMTVRPNEVIILVDQWTAQESFLLIPV</sequence>